<dbReference type="Proteomes" id="UP000663842">
    <property type="component" value="Unassembled WGS sequence"/>
</dbReference>
<dbReference type="Proteomes" id="UP000663834">
    <property type="component" value="Unassembled WGS sequence"/>
</dbReference>
<dbReference type="OrthoDB" id="10015288at2759"/>
<dbReference type="Proteomes" id="UP000663866">
    <property type="component" value="Unassembled WGS sequence"/>
</dbReference>
<dbReference type="EMBL" id="CAJOBF010003683">
    <property type="protein sequence ID" value="CAF4103741.1"/>
    <property type="molecule type" value="Genomic_DNA"/>
</dbReference>
<evidence type="ECO:0000313" key="1">
    <source>
        <dbReference type="EMBL" id="CAF1327041.1"/>
    </source>
</evidence>
<dbReference type="EMBL" id="CAJNRF010010957">
    <property type="protein sequence ID" value="CAF2126321.1"/>
    <property type="molecule type" value="Genomic_DNA"/>
</dbReference>
<dbReference type="EMBL" id="CAJNRG010008924">
    <property type="protein sequence ID" value="CAF2108395.1"/>
    <property type="molecule type" value="Genomic_DNA"/>
</dbReference>
<evidence type="ECO:0000313" key="7">
    <source>
        <dbReference type="EMBL" id="CAF4103741.1"/>
    </source>
</evidence>
<dbReference type="Proteomes" id="UP000663856">
    <property type="component" value="Unassembled WGS sequence"/>
</dbReference>
<evidence type="ECO:0000313" key="2">
    <source>
        <dbReference type="EMBL" id="CAF1628634.1"/>
    </source>
</evidence>
<dbReference type="Proteomes" id="UP000663824">
    <property type="component" value="Unassembled WGS sequence"/>
</dbReference>
<dbReference type="AlphaFoldDB" id="A0A816U1X7"/>
<name>A0A816U1X7_9BILA</name>
<evidence type="ECO:0000313" key="3">
    <source>
        <dbReference type="EMBL" id="CAF2096638.1"/>
    </source>
</evidence>
<sequence length="154" mass="17730">MHPIIKISFVALIFLNDIPRNAGLPGLHQLRDGQNYNDIVASKRHIDDEDHEKVYNEFLELLSHLKEGDRQIVYTIIQIIALVEARSCIKDGETRNTLGGNIYNTYAELYPKFKDEYHQLLDKIDRADQMILKRMVDRTKTTALGTCKLLFGGE</sequence>
<dbReference type="Proteomes" id="UP000676336">
    <property type="component" value="Unassembled WGS sequence"/>
</dbReference>
<accession>A0A816U1X7</accession>
<dbReference type="Proteomes" id="UP000663855">
    <property type="component" value="Unassembled WGS sequence"/>
</dbReference>
<comment type="caution">
    <text evidence="4">The sequence shown here is derived from an EMBL/GenBank/DDBJ whole genome shotgun (WGS) entry which is preliminary data.</text>
</comment>
<gene>
    <name evidence="1" type="ORF">CJN711_LOCUS18232</name>
    <name evidence="2" type="ORF">KQP761_LOCUS25760</name>
    <name evidence="3" type="ORF">MBJ925_LOCUS21532</name>
    <name evidence="6" type="ORF">OVN521_LOCUS14325</name>
    <name evidence="8" type="ORF">SMN809_LOCUS78156</name>
    <name evidence="7" type="ORF">UXM345_LOCUS22396</name>
    <name evidence="5" type="ORF">WKI299_LOCUS25395</name>
    <name evidence="4" type="ORF">XDN619_LOCUS20232</name>
</gene>
<proteinExistence type="predicted"/>
<dbReference type="Proteomes" id="UP000663887">
    <property type="component" value="Unassembled WGS sequence"/>
</dbReference>
<evidence type="ECO:0000313" key="6">
    <source>
        <dbReference type="EMBL" id="CAF3988156.1"/>
    </source>
</evidence>
<dbReference type="EMBL" id="CAJOBI010339122">
    <property type="protein sequence ID" value="CAF5210341.1"/>
    <property type="molecule type" value="Genomic_DNA"/>
</dbReference>
<dbReference type="EMBL" id="CAJNOW010014046">
    <property type="protein sequence ID" value="CAF1628634.1"/>
    <property type="molecule type" value="Genomic_DNA"/>
</dbReference>
<dbReference type="EMBL" id="CAJNOV010008556">
    <property type="protein sequence ID" value="CAF1327041.1"/>
    <property type="molecule type" value="Genomic_DNA"/>
</dbReference>
<evidence type="ECO:0000313" key="9">
    <source>
        <dbReference type="Proteomes" id="UP000663866"/>
    </source>
</evidence>
<dbReference type="EMBL" id="CAJOBG010002163">
    <property type="protein sequence ID" value="CAF3988156.1"/>
    <property type="molecule type" value="Genomic_DNA"/>
</dbReference>
<protein>
    <submittedName>
        <fullName evidence="4">Uncharacterized protein</fullName>
    </submittedName>
</protein>
<dbReference type="EMBL" id="CAJNRE010010862">
    <property type="protein sequence ID" value="CAF2096638.1"/>
    <property type="molecule type" value="Genomic_DNA"/>
</dbReference>
<evidence type="ECO:0000313" key="4">
    <source>
        <dbReference type="EMBL" id="CAF2108395.1"/>
    </source>
</evidence>
<keyword evidence="9" id="KW-1185">Reference proteome</keyword>
<evidence type="ECO:0000313" key="10">
    <source>
        <dbReference type="Proteomes" id="UP000663887"/>
    </source>
</evidence>
<evidence type="ECO:0000313" key="8">
    <source>
        <dbReference type="EMBL" id="CAF5210341.1"/>
    </source>
</evidence>
<organism evidence="4 10">
    <name type="scientific">Rotaria magnacalcarata</name>
    <dbReference type="NCBI Taxonomy" id="392030"/>
    <lineage>
        <taxon>Eukaryota</taxon>
        <taxon>Metazoa</taxon>
        <taxon>Spiralia</taxon>
        <taxon>Gnathifera</taxon>
        <taxon>Rotifera</taxon>
        <taxon>Eurotatoria</taxon>
        <taxon>Bdelloidea</taxon>
        <taxon>Philodinida</taxon>
        <taxon>Philodinidae</taxon>
        <taxon>Rotaria</taxon>
    </lineage>
</organism>
<evidence type="ECO:0000313" key="5">
    <source>
        <dbReference type="EMBL" id="CAF2126321.1"/>
    </source>
</evidence>
<reference evidence="4" key="1">
    <citation type="submission" date="2021-02" db="EMBL/GenBank/DDBJ databases">
        <authorList>
            <person name="Nowell W R."/>
        </authorList>
    </citation>
    <scope>NUCLEOTIDE SEQUENCE</scope>
</reference>